<feature type="compositionally biased region" description="Low complexity" evidence="1">
    <location>
        <begin position="298"/>
        <end position="311"/>
    </location>
</feature>
<name>A0A448IBZ8_MYCCI</name>
<dbReference type="OrthoDB" id="4753796at2"/>
<organism evidence="2 3">
    <name type="scientific">Mycolicibacterium chitae</name>
    <name type="common">Mycobacterium chitae</name>
    <dbReference type="NCBI Taxonomy" id="1792"/>
    <lineage>
        <taxon>Bacteria</taxon>
        <taxon>Bacillati</taxon>
        <taxon>Actinomycetota</taxon>
        <taxon>Actinomycetes</taxon>
        <taxon>Mycobacteriales</taxon>
        <taxon>Mycobacteriaceae</taxon>
        <taxon>Mycolicibacterium</taxon>
    </lineage>
</organism>
<dbReference type="EMBL" id="LR134355">
    <property type="protein sequence ID" value="VEG49973.1"/>
    <property type="molecule type" value="Genomic_DNA"/>
</dbReference>
<feature type="compositionally biased region" description="Polar residues" evidence="1">
    <location>
        <begin position="273"/>
        <end position="297"/>
    </location>
</feature>
<keyword evidence="3" id="KW-1185">Reference proteome</keyword>
<evidence type="ECO:0000313" key="2">
    <source>
        <dbReference type="EMBL" id="VEG49973.1"/>
    </source>
</evidence>
<dbReference type="NCBIfam" id="NF038175">
    <property type="entry name" value="IniB_NTERM"/>
    <property type="match status" value="1"/>
</dbReference>
<dbReference type="InterPro" id="IPR049709">
    <property type="entry name" value="IniB-like_N"/>
</dbReference>
<reference evidence="2 3" key="1">
    <citation type="submission" date="2018-12" db="EMBL/GenBank/DDBJ databases">
        <authorList>
            <consortium name="Pathogen Informatics"/>
        </authorList>
    </citation>
    <scope>NUCLEOTIDE SEQUENCE [LARGE SCALE GENOMIC DNA]</scope>
    <source>
        <strain evidence="2 3">NCTC10485</strain>
    </source>
</reference>
<evidence type="ECO:0000256" key="1">
    <source>
        <dbReference type="SAM" id="MobiDB-lite"/>
    </source>
</evidence>
<accession>A0A448IBZ8</accession>
<feature type="region of interest" description="Disordered" evidence="1">
    <location>
        <begin position="273"/>
        <end position="363"/>
    </location>
</feature>
<sequence>MINLIDWILNLFRDEDAARSFVAAPEAAMRDAGLAGLSAAQLSTVAATAVPGMMLGGGDPVVGLQRAVSNHYGFAPANDYTAATSLLSPTWAPSPTFAPDTDLASHNNTDLASHNQTPIMSPVQDAGANAQQGAFNLGFGDITLGDKTSNTATNGGVVVAGDNDGDIVSGDGAVLGNNNDVNNGDIWAGSGSNVNLGDGDIDDDGITNTGSGSVITDNEGPVFQDVDASGGNGGSAGSGGGGLIDIGLGGDNTQGGNAGGGGIVIVTDKTTSNVVGGDQSTVGGDAGSGNSSDTSVYTQTEVATSTTTSVADYSDHSQTEVYDNSSEHSASLFDNSRETSATNSALDTGHEASLGSGNSLLGF</sequence>
<protein>
    <submittedName>
        <fullName evidence="2">Membrane protein, IniB</fullName>
    </submittedName>
</protein>
<gene>
    <name evidence="2" type="primary">iniB</name>
    <name evidence="2" type="ORF">NCTC10485_04287</name>
</gene>
<dbReference type="AlphaFoldDB" id="A0A448IBZ8"/>
<feature type="region of interest" description="Disordered" evidence="1">
    <location>
        <begin position="207"/>
        <end position="236"/>
    </location>
</feature>
<dbReference type="Proteomes" id="UP000282551">
    <property type="component" value="Chromosome"/>
</dbReference>
<evidence type="ECO:0000313" key="3">
    <source>
        <dbReference type="Proteomes" id="UP000282551"/>
    </source>
</evidence>
<feature type="compositionally biased region" description="Polar residues" evidence="1">
    <location>
        <begin position="319"/>
        <end position="346"/>
    </location>
</feature>
<proteinExistence type="predicted"/>
<dbReference type="RefSeq" id="WP_126335577.1">
    <property type="nucleotide sequence ID" value="NZ_AP022604.1"/>
</dbReference>